<evidence type="ECO:0000256" key="2">
    <source>
        <dbReference type="SAM" id="Phobius"/>
    </source>
</evidence>
<proteinExistence type="predicted"/>
<comment type="caution">
    <text evidence="3">The sequence shown here is derived from an EMBL/GenBank/DDBJ whole genome shotgun (WGS) entry which is preliminary data.</text>
</comment>
<feature type="transmembrane region" description="Helical" evidence="2">
    <location>
        <begin position="85"/>
        <end position="109"/>
    </location>
</feature>
<accession>A0A9D2JTG5</accession>
<reference evidence="3" key="1">
    <citation type="journal article" date="2021" name="PeerJ">
        <title>Extensive microbial diversity within the chicken gut microbiome revealed by metagenomics and culture.</title>
        <authorList>
            <person name="Gilroy R."/>
            <person name="Ravi A."/>
            <person name="Getino M."/>
            <person name="Pursley I."/>
            <person name="Horton D.L."/>
            <person name="Alikhan N.F."/>
            <person name="Baker D."/>
            <person name="Gharbi K."/>
            <person name="Hall N."/>
            <person name="Watson M."/>
            <person name="Adriaenssens E.M."/>
            <person name="Foster-Nyarko E."/>
            <person name="Jarju S."/>
            <person name="Secka A."/>
            <person name="Antonio M."/>
            <person name="Oren A."/>
            <person name="Chaudhuri R.R."/>
            <person name="La Ragione R."/>
            <person name="Hildebrand F."/>
            <person name="Pallen M.J."/>
        </authorList>
    </citation>
    <scope>NUCLEOTIDE SEQUENCE</scope>
    <source>
        <strain evidence="3">1068</strain>
    </source>
</reference>
<organism evidence="3 4">
    <name type="scientific">Candidatus Blautia pullicola</name>
    <dbReference type="NCBI Taxonomy" id="2838498"/>
    <lineage>
        <taxon>Bacteria</taxon>
        <taxon>Bacillati</taxon>
        <taxon>Bacillota</taxon>
        <taxon>Clostridia</taxon>
        <taxon>Lachnospirales</taxon>
        <taxon>Lachnospiraceae</taxon>
        <taxon>Blautia</taxon>
    </lineage>
</organism>
<sequence length="237" mass="26207">MENPYEENYYQPYRPEDDLDPGFRQPAPPVYDGNSGMATVSLVMGILALVTLCCIPFVTVIFAGLAILFSCLSKGTYSRPGPAKAGMAIGVSLLAILSALVIGVCTIVFTTDKGQSFLRDYLNLITSDHITDQDLYHFIQKYAGDPDSYYNYDFYLDDLSPDEDGQGGSYYDSYDYYNGEPGDNYSPYGGGDDFPEYYFDGEFPEFFDDGQFPGYYDGGDMPGYDNGQEPSGGSNFI</sequence>
<protein>
    <submittedName>
        <fullName evidence="3">DUF4190 domain-containing protein</fullName>
    </submittedName>
</protein>
<keyword evidence="2" id="KW-0812">Transmembrane</keyword>
<dbReference type="AlphaFoldDB" id="A0A9D2JTG5"/>
<feature type="compositionally biased region" description="Low complexity" evidence="1">
    <location>
        <begin position="1"/>
        <end position="13"/>
    </location>
</feature>
<keyword evidence="2" id="KW-0472">Membrane</keyword>
<feature type="region of interest" description="Disordered" evidence="1">
    <location>
        <begin position="1"/>
        <end position="20"/>
    </location>
</feature>
<evidence type="ECO:0000313" key="3">
    <source>
        <dbReference type="EMBL" id="HIZ65962.1"/>
    </source>
</evidence>
<feature type="compositionally biased region" description="Polar residues" evidence="1">
    <location>
        <begin position="228"/>
        <end position="237"/>
    </location>
</feature>
<evidence type="ECO:0000256" key="1">
    <source>
        <dbReference type="SAM" id="MobiDB-lite"/>
    </source>
</evidence>
<dbReference type="Proteomes" id="UP000824056">
    <property type="component" value="Unassembled WGS sequence"/>
</dbReference>
<dbReference type="EMBL" id="DXBG01000201">
    <property type="protein sequence ID" value="HIZ65962.1"/>
    <property type="molecule type" value="Genomic_DNA"/>
</dbReference>
<reference evidence="3" key="2">
    <citation type="submission" date="2021-04" db="EMBL/GenBank/DDBJ databases">
        <authorList>
            <person name="Gilroy R."/>
        </authorList>
    </citation>
    <scope>NUCLEOTIDE SEQUENCE</scope>
    <source>
        <strain evidence="3">1068</strain>
    </source>
</reference>
<keyword evidence="2" id="KW-1133">Transmembrane helix</keyword>
<name>A0A9D2JTG5_9FIRM</name>
<feature type="transmembrane region" description="Helical" evidence="2">
    <location>
        <begin position="42"/>
        <end position="73"/>
    </location>
</feature>
<feature type="region of interest" description="Disordered" evidence="1">
    <location>
        <begin position="217"/>
        <end position="237"/>
    </location>
</feature>
<gene>
    <name evidence="3" type="ORF">H9809_08725</name>
</gene>
<evidence type="ECO:0000313" key="4">
    <source>
        <dbReference type="Proteomes" id="UP000824056"/>
    </source>
</evidence>